<evidence type="ECO:0000313" key="2">
    <source>
        <dbReference type="Proteomes" id="UP000549911"/>
    </source>
</evidence>
<proteinExistence type="predicted"/>
<protein>
    <submittedName>
        <fullName evidence="1">Uncharacterized protein</fullName>
    </submittedName>
</protein>
<dbReference type="RefSeq" id="WP_179617811.1">
    <property type="nucleotide sequence ID" value="NZ_JACCBW010000001.1"/>
</dbReference>
<reference evidence="1 2" key="1">
    <citation type="submission" date="2020-07" db="EMBL/GenBank/DDBJ databases">
        <authorList>
            <person name="Partida-Martinez L."/>
            <person name="Huntemann M."/>
            <person name="Clum A."/>
            <person name="Wang J."/>
            <person name="Palaniappan K."/>
            <person name="Ritter S."/>
            <person name="Chen I.-M."/>
            <person name="Stamatis D."/>
            <person name="Reddy T."/>
            <person name="O'Malley R."/>
            <person name="Daum C."/>
            <person name="Shapiro N."/>
            <person name="Ivanova N."/>
            <person name="Kyrpides N."/>
            <person name="Woyke T."/>
        </authorList>
    </citation>
    <scope>NUCLEOTIDE SEQUENCE [LARGE SCALE GENOMIC DNA]</scope>
    <source>
        <strain evidence="1 2">AT2.17</strain>
    </source>
</reference>
<dbReference type="InterPro" id="IPR007739">
    <property type="entry name" value="RgpF"/>
</dbReference>
<accession>A0A7Y9KQ20</accession>
<dbReference type="Pfam" id="PF05045">
    <property type="entry name" value="RgpF"/>
    <property type="match status" value="1"/>
</dbReference>
<sequence length="859" mass="95036">MSATTGPLPLAEFTSRWRAFVPRWVAASEEERARLVDDAMAHGLPPVDPGAEVEATDRDAVLAAEVAVIRASGEFDEFGYMWHNPDLRWHLCTGPEQAIHFAERGWHEMRHPSPGFDLWHYTNAHLDPEDDEVNPVVHHALEGRRHGLETLPRVRDLPAPTEPAGSPRRVCLYAAFDIDGIVDPTVVSYLADLSRFADIYYLADCELEDGELEKLAPYTKGAWAIRHGRYDFGSYSMLATDLVGWDVIDQYDEMMLANDSCWLVQPLDTVFAKMDATACDWWGLQATYEDFGIREFEQLGRPLALDDVEEQMRQQDLWRYSDFIHVGSYFLVYRRRVLDDPEFRRRLETVAKQRDKTAIILKYEIGFSRYLILGGYHLATFVDGILPYHPVYRASAFDLMAEGFPLLKRQFLYENPFSAPDLRLWKERVLEHVPDADVDAMESNLRRIAPAWSLHRSFAIRSGPDGKAVLPEPLGSDTFPDEDKWVPSFDHWWGFPADPRTGLLSGAVRAVFDAVRDDPSVKKIVLEGSRPLDASGQNVVRVATESPPGQMYGLRMGTVLTNVGPRSDVNHPLSPRYHRFLQLGRATGLTSPDVGLDGSGDTWGLRDRSALDLDDTLTRAIVVAGTHGADAAAALPRLDDDGVWQLGSPRIDLLVADEADLAKAHRAELTRLRRVLDGRRLVVVEPWGAEVDLVALATWAAAHPDVAVGVRRGGTSTSPLAEPLLDLSDETLISDSPQTLMPVHPETAWRLASVLVSGSAADLADWAVLGRPALNVVDGADGDVVPLARTAPDGLGEALDAALAGAADADYLAWGRDLHAASDGHAAERVVLAIKRTYLPVDAWLAEDEESDVSESSEA</sequence>
<keyword evidence="2" id="KW-1185">Reference proteome</keyword>
<dbReference type="Proteomes" id="UP000549911">
    <property type="component" value="Unassembled WGS sequence"/>
</dbReference>
<reference evidence="1 2" key="2">
    <citation type="submission" date="2020-08" db="EMBL/GenBank/DDBJ databases">
        <title>The Agave Microbiome: Exploring the role of microbial communities in plant adaptations to desert environments.</title>
        <authorList>
            <person name="Partida-Martinez L.P."/>
        </authorList>
    </citation>
    <scope>NUCLEOTIDE SEQUENCE [LARGE SCALE GENOMIC DNA]</scope>
    <source>
        <strain evidence="1 2">AT2.17</strain>
    </source>
</reference>
<dbReference type="EMBL" id="JACCBW010000001">
    <property type="protein sequence ID" value="NYE35114.1"/>
    <property type="molecule type" value="Genomic_DNA"/>
</dbReference>
<organism evidence="1 2">
    <name type="scientific">Nocardioides cavernae</name>
    <dbReference type="NCBI Taxonomy" id="1921566"/>
    <lineage>
        <taxon>Bacteria</taxon>
        <taxon>Bacillati</taxon>
        <taxon>Actinomycetota</taxon>
        <taxon>Actinomycetes</taxon>
        <taxon>Propionibacteriales</taxon>
        <taxon>Nocardioidaceae</taxon>
        <taxon>Nocardioides</taxon>
    </lineage>
</organism>
<comment type="caution">
    <text evidence="1">The sequence shown here is derived from an EMBL/GenBank/DDBJ whole genome shotgun (WGS) entry which is preliminary data.</text>
</comment>
<gene>
    <name evidence="1" type="ORF">F4692_000218</name>
</gene>
<evidence type="ECO:0000313" key="1">
    <source>
        <dbReference type="EMBL" id="NYE35114.1"/>
    </source>
</evidence>
<name>A0A7Y9KQ20_9ACTN</name>
<dbReference type="AlphaFoldDB" id="A0A7Y9KQ20"/>